<evidence type="ECO:0000313" key="2">
    <source>
        <dbReference type="Proteomes" id="UP001157502"/>
    </source>
</evidence>
<comment type="caution">
    <text evidence="1">The sequence shown here is derived from an EMBL/GenBank/DDBJ whole genome shotgun (WGS) entry which is preliminary data.</text>
</comment>
<keyword evidence="2" id="KW-1185">Reference proteome</keyword>
<dbReference type="EMBL" id="CM055741">
    <property type="protein sequence ID" value="KAJ8002065.1"/>
    <property type="molecule type" value="Genomic_DNA"/>
</dbReference>
<accession>A0ACC2GF42</accession>
<protein>
    <submittedName>
        <fullName evidence="1">Uncharacterized protein</fullName>
    </submittedName>
</protein>
<proteinExistence type="predicted"/>
<evidence type="ECO:0000313" key="1">
    <source>
        <dbReference type="EMBL" id="KAJ8002065.1"/>
    </source>
</evidence>
<reference evidence="1" key="1">
    <citation type="submission" date="2021-05" db="EMBL/GenBank/DDBJ databases">
        <authorList>
            <person name="Pan Q."/>
            <person name="Jouanno E."/>
            <person name="Zahm M."/>
            <person name="Klopp C."/>
            <person name="Cabau C."/>
            <person name="Louis A."/>
            <person name="Berthelot C."/>
            <person name="Parey E."/>
            <person name="Roest Crollius H."/>
            <person name="Montfort J."/>
            <person name="Robinson-Rechavi M."/>
            <person name="Bouchez O."/>
            <person name="Lampietro C."/>
            <person name="Lopez Roques C."/>
            <person name="Donnadieu C."/>
            <person name="Postlethwait J."/>
            <person name="Bobe J."/>
            <person name="Dillon D."/>
            <person name="Chandos A."/>
            <person name="von Hippel F."/>
            <person name="Guiguen Y."/>
        </authorList>
    </citation>
    <scope>NUCLEOTIDE SEQUENCE</scope>
    <source>
        <strain evidence="1">YG-Jan2019</strain>
    </source>
</reference>
<sequence length="136" mass="15123">MECPSLSEDLFHCSLCLEVFSEPVSVPCGHNFCKACINEYWDSTNLCKCPLCRKDFPRRPEHNVNRTLRDVADHFKRLKIEDVGDVCTEPGDVICDICIGKKRKALKSCLVCLASYSSAATSDGPGLHQTPTDQPC</sequence>
<gene>
    <name evidence="1" type="ORF">DPEC_G00175930</name>
</gene>
<organism evidence="1 2">
    <name type="scientific">Dallia pectoralis</name>
    <name type="common">Alaska blackfish</name>
    <dbReference type="NCBI Taxonomy" id="75939"/>
    <lineage>
        <taxon>Eukaryota</taxon>
        <taxon>Metazoa</taxon>
        <taxon>Chordata</taxon>
        <taxon>Craniata</taxon>
        <taxon>Vertebrata</taxon>
        <taxon>Euteleostomi</taxon>
        <taxon>Actinopterygii</taxon>
        <taxon>Neopterygii</taxon>
        <taxon>Teleostei</taxon>
        <taxon>Protacanthopterygii</taxon>
        <taxon>Esociformes</taxon>
        <taxon>Umbridae</taxon>
        <taxon>Dallia</taxon>
    </lineage>
</organism>
<name>A0ACC2GF42_DALPE</name>
<dbReference type="Proteomes" id="UP001157502">
    <property type="component" value="Chromosome 14"/>
</dbReference>